<dbReference type="InterPro" id="IPR020557">
    <property type="entry name" value="Fumarate_lyase_CS"/>
</dbReference>
<name>A0A543FT19_9PSEU</name>
<dbReference type="InterPro" id="IPR018951">
    <property type="entry name" value="Fumarase_C_C"/>
</dbReference>
<dbReference type="GO" id="GO:0006099">
    <property type="term" value="P:tricarboxylic acid cycle"/>
    <property type="evidence" value="ECO:0007669"/>
    <property type="project" value="UniProtKB-KW"/>
</dbReference>
<evidence type="ECO:0000259" key="7">
    <source>
        <dbReference type="Pfam" id="PF00206"/>
    </source>
</evidence>
<feature type="region of interest" description="Disordered" evidence="6">
    <location>
        <begin position="1"/>
        <end position="20"/>
    </location>
</feature>
<dbReference type="PRINTS" id="PR00145">
    <property type="entry name" value="ARGSUCLYASE"/>
</dbReference>
<dbReference type="GO" id="GO:0008797">
    <property type="term" value="F:aspartate ammonia-lyase activity"/>
    <property type="evidence" value="ECO:0007669"/>
    <property type="project" value="UniProtKB-EC"/>
</dbReference>
<evidence type="ECO:0000259" key="8">
    <source>
        <dbReference type="Pfam" id="PF10415"/>
    </source>
</evidence>
<proteinExistence type="inferred from homology"/>
<dbReference type="Proteomes" id="UP000319818">
    <property type="component" value="Unassembled WGS sequence"/>
</dbReference>
<feature type="domain" description="Fumarase C C-terminal" evidence="8">
    <location>
        <begin position="424"/>
        <end position="477"/>
    </location>
</feature>
<protein>
    <submittedName>
        <fullName evidence="9">Fumarase class II</fullName>
    </submittedName>
</protein>
<comment type="catalytic activity">
    <reaction evidence="1">
        <text>L-aspartate = fumarate + NH4(+)</text>
        <dbReference type="Rhea" id="RHEA:16601"/>
        <dbReference type="ChEBI" id="CHEBI:28938"/>
        <dbReference type="ChEBI" id="CHEBI:29806"/>
        <dbReference type="ChEBI" id="CHEBI:29991"/>
        <dbReference type="EC" id="4.3.1.1"/>
    </reaction>
</comment>
<dbReference type="InterPro" id="IPR005677">
    <property type="entry name" value="Fum_hydII"/>
</dbReference>
<dbReference type="PANTHER" id="PTHR11444:SF22">
    <property type="entry name" value="FUMARATE HYDRATASE CLASS II"/>
    <property type="match status" value="1"/>
</dbReference>
<keyword evidence="3" id="KW-0963">Cytoplasm</keyword>
<dbReference type="GO" id="GO:0006106">
    <property type="term" value="P:fumarate metabolic process"/>
    <property type="evidence" value="ECO:0007669"/>
    <property type="project" value="InterPro"/>
</dbReference>
<reference evidence="9 10" key="1">
    <citation type="submission" date="2019-06" db="EMBL/GenBank/DDBJ databases">
        <title>Sequencing the genomes of 1000 actinobacteria strains.</title>
        <authorList>
            <person name="Klenk H.-P."/>
        </authorList>
    </citation>
    <scope>NUCLEOTIDE SEQUENCE [LARGE SCALE GENOMIC DNA]</scope>
    <source>
        <strain evidence="9 10">DSM 45511</strain>
    </source>
</reference>
<dbReference type="Pfam" id="PF00206">
    <property type="entry name" value="Lyase_1"/>
    <property type="match status" value="1"/>
</dbReference>
<dbReference type="InterPro" id="IPR024083">
    <property type="entry name" value="Fumarase/histidase_N"/>
</dbReference>
<comment type="caution">
    <text evidence="9">The sequence shown here is derived from an EMBL/GenBank/DDBJ whole genome shotgun (WGS) entry which is preliminary data.</text>
</comment>
<gene>
    <name evidence="9" type="ORF">FB388_4156</name>
</gene>
<dbReference type="Gene3D" id="1.10.40.30">
    <property type="entry name" value="Fumarase/aspartase (C-terminal domain)"/>
    <property type="match status" value="1"/>
</dbReference>
<evidence type="ECO:0000256" key="4">
    <source>
        <dbReference type="ARBA" id="ARBA00022532"/>
    </source>
</evidence>
<dbReference type="Pfam" id="PF10415">
    <property type="entry name" value="FumaraseC_C"/>
    <property type="match status" value="1"/>
</dbReference>
<accession>A0A543FT19</accession>
<keyword evidence="4" id="KW-0816">Tricarboxylic acid cycle</keyword>
<dbReference type="InterPro" id="IPR000362">
    <property type="entry name" value="Fumarate_lyase_fam"/>
</dbReference>
<dbReference type="Gene3D" id="1.20.200.10">
    <property type="entry name" value="Fumarase/aspartase (Central domain)"/>
    <property type="match status" value="1"/>
</dbReference>
<comment type="similarity">
    <text evidence="2">Belongs to the class-II fumarase/aspartase family. Fumarase subfamily.</text>
</comment>
<dbReference type="RefSeq" id="WP_246122224.1">
    <property type="nucleotide sequence ID" value="NZ_VFPH01000002.1"/>
</dbReference>
<dbReference type="InterPro" id="IPR022761">
    <property type="entry name" value="Fumarate_lyase_N"/>
</dbReference>
<dbReference type="AlphaFoldDB" id="A0A543FT19"/>
<dbReference type="GO" id="GO:0004333">
    <property type="term" value="F:fumarate hydratase activity"/>
    <property type="evidence" value="ECO:0007669"/>
    <property type="project" value="InterPro"/>
</dbReference>
<dbReference type="FunFam" id="1.10.40.30:FF:000002">
    <property type="entry name" value="Fumarate hydratase class II"/>
    <property type="match status" value="1"/>
</dbReference>
<evidence type="ECO:0000313" key="10">
    <source>
        <dbReference type="Proteomes" id="UP000319818"/>
    </source>
</evidence>
<keyword evidence="5" id="KW-0456">Lyase</keyword>
<dbReference type="EMBL" id="VFPH01000002">
    <property type="protein sequence ID" value="TQM36961.1"/>
    <property type="molecule type" value="Genomic_DNA"/>
</dbReference>
<dbReference type="FunFam" id="1.10.275.10:FF:000001">
    <property type="entry name" value="Fumarate hydratase, mitochondrial"/>
    <property type="match status" value="1"/>
</dbReference>
<dbReference type="PANTHER" id="PTHR11444">
    <property type="entry name" value="ASPARTATEAMMONIA/ARGININOSUCCINATE/ADENYLOSUCCINATE LYASE"/>
    <property type="match status" value="1"/>
</dbReference>
<keyword evidence="10" id="KW-1185">Reference proteome</keyword>
<evidence type="ECO:0000256" key="1">
    <source>
        <dbReference type="ARBA" id="ARBA00001494"/>
    </source>
</evidence>
<evidence type="ECO:0000256" key="6">
    <source>
        <dbReference type="SAM" id="MobiDB-lite"/>
    </source>
</evidence>
<feature type="domain" description="Fumarate lyase N-terminal" evidence="7">
    <location>
        <begin position="31"/>
        <end position="359"/>
    </location>
</feature>
<evidence type="ECO:0000256" key="2">
    <source>
        <dbReference type="ARBA" id="ARBA00009084"/>
    </source>
</evidence>
<evidence type="ECO:0000313" key="9">
    <source>
        <dbReference type="EMBL" id="TQM36961.1"/>
    </source>
</evidence>
<dbReference type="Gene3D" id="1.10.275.10">
    <property type="entry name" value="Fumarase/aspartase (N-terminal domain)"/>
    <property type="match status" value="1"/>
</dbReference>
<dbReference type="FunFam" id="1.20.200.10:FF:000001">
    <property type="entry name" value="Fumarate hydratase, mitochondrial"/>
    <property type="match status" value="1"/>
</dbReference>
<dbReference type="PROSITE" id="PS00163">
    <property type="entry name" value="FUMARATE_LYASES"/>
    <property type="match status" value="1"/>
</dbReference>
<evidence type="ECO:0000256" key="3">
    <source>
        <dbReference type="ARBA" id="ARBA00022490"/>
    </source>
</evidence>
<dbReference type="PRINTS" id="PR00149">
    <property type="entry name" value="FUMRATELYASE"/>
</dbReference>
<sequence>MSAEPITPGAGLRGPARPSAYREENDFDGAVIVPANALWGAQTQRAIETFTISDLRLPRRYTGALGALKRAAARANADLGRLDPALAEAIVAAAGEVADGLLDDHFRVDVFQTGSGTNTNMNANEVIANRANQLLGMPLGTRHPVHPNDHVNLGQSSNDVTPTVVHLAAQTGITHRLVPAFSHLETALRVIAVATDGIVKPGRTHLQDAVPIRLGQEFLGHAGQIERSIDRFRAAQRGLAEVALGGTAVGTGLNTHPEFAGRVVAALAAEFGVELRETDNHFQAQNNLDAVVFASGALRTAAASLLKIADDVRWMNSGPRAGLGEIEVPSLSMGSSIMPGKTNPIVAEAVCQVAAKVMGNDATIAVAGGRGNFELTVMTPVVAFSLLESIELLAGTAVVFADRCISGIRATSAGPAAVERTLMMVTALSPRIGYDEAAAVAREARASGRTIREVARERTDLREDELSELLDPRRMTGVG</sequence>
<evidence type="ECO:0000256" key="5">
    <source>
        <dbReference type="ARBA" id="ARBA00023239"/>
    </source>
</evidence>
<dbReference type="SUPFAM" id="SSF48557">
    <property type="entry name" value="L-aspartase-like"/>
    <property type="match status" value="1"/>
</dbReference>
<organism evidence="9 10">
    <name type="scientific">Pseudonocardia cypriaca</name>
    <dbReference type="NCBI Taxonomy" id="882449"/>
    <lineage>
        <taxon>Bacteria</taxon>
        <taxon>Bacillati</taxon>
        <taxon>Actinomycetota</taxon>
        <taxon>Actinomycetes</taxon>
        <taxon>Pseudonocardiales</taxon>
        <taxon>Pseudonocardiaceae</taxon>
        <taxon>Pseudonocardia</taxon>
    </lineage>
</organism>
<dbReference type="InterPro" id="IPR008948">
    <property type="entry name" value="L-Aspartase-like"/>
</dbReference>